<comment type="caution">
    <text evidence="2">The sequence shown here is derived from an EMBL/GenBank/DDBJ whole genome shotgun (WGS) entry which is preliminary data.</text>
</comment>
<organism evidence="2 3">
    <name type="scientific">Taxus chinensis</name>
    <name type="common">Chinese yew</name>
    <name type="synonym">Taxus wallichiana var. chinensis</name>
    <dbReference type="NCBI Taxonomy" id="29808"/>
    <lineage>
        <taxon>Eukaryota</taxon>
        <taxon>Viridiplantae</taxon>
        <taxon>Streptophyta</taxon>
        <taxon>Embryophyta</taxon>
        <taxon>Tracheophyta</taxon>
        <taxon>Spermatophyta</taxon>
        <taxon>Pinopsida</taxon>
        <taxon>Pinidae</taxon>
        <taxon>Conifers II</taxon>
        <taxon>Cupressales</taxon>
        <taxon>Taxaceae</taxon>
        <taxon>Taxus</taxon>
    </lineage>
</organism>
<evidence type="ECO:0000256" key="1">
    <source>
        <dbReference type="SAM" id="Phobius"/>
    </source>
</evidence>
<evidence type="ECO:0000313" key="2">
    <source>
        <dbReference type="EMBL" id="KAH9316519.1"/>
    </source>
</evidence>
<keyword evidence="1" id="KW-0472">Membrane</keyword>
<evidence type="ECO:0000313" key="3">
    <source>
        <dbReference type="Proteomes" id="UP000824469"/>
    </source>
</evidence>
<reference evidence="2 3" key="1">
    <citation type="journal article" date="2021" name="Nat. Plants">
        <title>The Taxus genome provides insights into paclitaxel biosynthesis.</title>
        <authorList>
            <person name="Xiong X."/>
            <person name="Gou J."/>
            <person name="Liao Q."/>
            <person name="Li Y."/>
            <person name="Zhou Q."/>
            <person name="Bi G."/>
            <person name="Li C."/>
            <person name="Du R."/>
            <person name="Wang X."/>
            <person name="Sun T."/>
            <person name="Guo L."/>
            <person name="Liang H."/>
            <person name="Lu P."/>
            <person name="Wu Y."/>
            <person name="Zhang Z."/>
            <person name="Ro D.K."/>
            <person name="Shang Y."/>
            <person name="Huang S."/>
            <person name="Yan J."/>
        </authorList>
    </citation>
    <scope>NUCLEOTIDE SEQUENCE [LARGE SCALE GENOMIC DNA]</scope>
    <source>
        <strain evidence="2">Ta-2019</strain>
    </source>
</reference>
<gene>
    <name evidence="2" type="ORF">KI387_025146</name>
</gene>
<dbReference type="AlphaFoldDB" id="A0AA38L947"/>
<dbReference type="EMBL" id="JAHRHJ020000005">
    <property type="protein sequence ID" value="KAH9316519.1"/>
    <property type="molecule type" value="Genomic_DNA"/>
</dbReference>
<dbReference type="Proteomes" id="UP000824469">
    <property type="component" value="Unassembled WGS sequence"/>
</dbReference>
<keyword evidence="3" id="KW-1185">Reference proteome</keyword>
<keyword evidence="1" id="KW-0812">Transmembrane</keyword>
<proteinExistence type="predicted"/>
<feature type="non-terminal residue" evidence="2">
    <location>
        <position position="71"/>
    </location>
</feature>
<accession>A0AA38L947</accession>
<sequence length="71" mass="7987">MVEIVPHPKRRRLRGIFVLIARGMGTGWTIAGNCIHLTIRVMAKPKMEWRPIAKAKEVSTPPLVDNSTHDS</sequence>
<keyword evidence="1" id="KW-1133">Transmembrane helix</keyword>
<feature type="transmembrane region" description="Helical" evidence="1">
    <location>
        <begin position="16"/>
        <end position="39"/>
    </location>
</feature>
<protein>
    <submittedName>
        <fullName evidence="2">Uncharacterized protein</fullName>
    </submittedName>
</protein>
<name>A0AA38L947_TAXCH</name>